<feature type="transmembrane region" description="Helical" evidence="2">
    <location>
        <begin position="255"/>
        <end position="276"/>
    </location>
</feature>
<keyword evidence="2" id="KW-0812">Transmembrane</keyword>
<evidence type="ECO:0000313" key="3">
    <source>
        <dbReference type="EMBL" id="PWN27491.1"/>
    </source>
</evidence>
<evidence type="ECO:0000256" key="2">
    <source>
        <dbReference type="SAM" id="Phobius"/>
    </source>
</evidence>
<evidence type="ECO:0000313" key="4">
    <source>
        <dbReference type="Proteomes" id="UP000245884"/>
    </source>
</evidence>
<dbReference type="InterPro" id="IPR021709">
    <property type="entry name" value="DUF3292"/>
</dbReference>
<protein>
    <recommendedName>
        <fullName evidence="5">GRAM domain-containing protein</fullName>
    </recommendedName>
</protein>
<evidence type="ECO:0008006" key="5">
    <source>
        <dbReference type="Google" id="ProtNLM"/>
    </source>
</evidence>
<feature type="transmembrane region" description="Helical" evidence="2">
    <location>
        <begin position="388"/>
        <end position="406"/>
    </location>
</feature>
<name>A0A316UT32_9BASI</name>
<dbReference type="EMBL" id="KZ819668">
    <property type="protein sequence ID" value="PWN27491.1"/>
    <property type="molecule type" value="Genomic_DNA"/>
</dbReference>
<dbReference type="RefSeq" id="XP_025362103.1">
    <property type="nucleotide sequence ID" value="XM_025503767.1"/>
</dbReference>
<keyword evidence="2" id="KW-0472">Membrane</keyword>
<accession>A0A316UT32</accession>
<dbReference type="PANTHER" id="PTHR37402:SF1">
    <property type="entry name" value="GRAM DOMAIN-CONTAINING PROTEIN 4"/>
    <property type="match status" value="1"/>
</dbReference>
<dbReference type="GO" id="GO:0006915">
    <property type="term" value="P:apoptotic process"/>
    <property type="evidence" value="ECO:0007669"/>
    <property type="project" value="InterPro"/>
</dbReference>
<dbReference type="GeneID" id="37025590"/>
<proteinExistence type="predicted"/>
<evidence type="ECO:0000256" key="1">
    <source>
        <dbReference type="SAM" id="MobiDB-lite"/>
    </source>
</evidence>
<dbReference type="Pfam" id="PF11696">
    <property type="entry name" value="DUF3292"/>
    <property type="match status" value="1"/>
</dbReference>
<keyword evidence="4" id="KW-1185">Reference proteome</keyword>
<dbReference type="Proteomes" id="UP000245884">
    <property type="component" value="Unassembled WGS sequence"/>
</dbReference>
<organism evidence="3 4">
    <name type="scientific">Jaminaea rosea</name>
    <dbReference type="NCBI Taxonomy" id="1569628"/>
    <lineage>
        <taxon>Eukaryota</taxon>
        <taxon>Fungi</taxon>
        <taxon>Dikarya</taxon>
        <taxon>Basidiomycota</taxon>
        <taxon>Ustilaginomycotina</taxon>
        <taxon>Exobasidiomycetes</taxon>
        <taxon>Microstromatales</taxon>
        <taxon>Microstromatales incertae sedis</taxon>
        <taxon>Jaminaea</taxon>
    </lineage>
</organism>
<feature type="region of interest" description="Disordered" evidence="1">
    <location>
        <begin position="35"/>
        <end position="93"/>
    </location>
</feature>
<reference evidence="3 4" key="1">
    <citation type="journal article" date="2018" name="Mol. Biol. Evol.">
        <title>Broad Genomic Sampling Reveals a Smut Pathogenic Ancestry of the Fungal Clade Ustilaginomycotina.</title>
        <authorList>
            <person name="Kijpornyongpan T."/>
            <person name="Mondo S.J."/>
            <person name="Barry K."/>
            <person name="Sandor L."/>
            <person name="Lee J."/>
            <person name="Lipzen A."/>
            <person name="Pangilinan J."/>
            <person name="LaButti K."/>
            <person name="Hainaut M."/>
            <person name="Henrissat B."/>
            <person name="Grigoriev I.V."/>
            <person name="Spatafora J.W."/>
            <person name="Aime M.C."/>
        </authorList>
    </citation>
    <scope>NUCLEOTIDE SEQUENCE [LARGE SCALE GENOMIC DNA]</scope>
    <source>
        <strain evidence="3 4">MCA 5214</strain>
    </source>
</reference>
<dbReference type="OrthoDB" id="1708389at2759"/>
<keyword evidence="2" id="KW-1133">Transmembrane helix</keyword>
<sequence length="739" mass="81895">MVKKQLAMEEAMTMTARPTLPGALLSSRPCRMLTRTLTRGPPVGPPPLPARRKASTTYTDTPTREASPPPPLPQPVRDASPERRRRAALNKKARDDWEKHILKADWEELEVSRYLSLFGKDVHEVRSTAPLDPHNFTHSAFPSKIEWTNFDHDEPKFNASGYYIACLTALLSYLSPNQMVDLQRGTKHLTDEAEEEEDEDEFQQEFRLATLRASGQRLYYSALPLWEALGSRLRKTWRWESKSGSLLCLIGYTFLWWRGLLIASLIFSVIMLVLGLKSRPPPPDTLRDVLARQRRREEEERRQAQAVVPTSMRASAAPAAKRSQYSLVVEASQNYGLTASTLAGALADGHERAKNFGLWRSPRATWRLLFWLSISFFASLALKPAHLIRVSGAVLGILFFFIAPIVEHKPHWLGMEWSNPFDWIFAGVPNDAQYSMEVLRSRAQLGKPLVGDPALLMRPESEWKSQEVVTSTEGEEGSEKIDWTRWADLVLRGKSMAIRGTEVLAGSRSVQLPRVPVGTIDASTSRSSALLSHLSRGVNMGITALENKSKSTAAQQPSLAKGRGDRAVTASAGASIDEADVDGTFWAVYDGCCGHVVITPHAVLFRSLFAKRPRGRRGLSVNASASNVDDEQPLLDARTGQLTVPESELASESAPPPKVKVLFQCKLDAVKGIKKLAPAGSRAGAMALGSSTWGLAAGEGLRLVLKGRRGEVDFYQVRGRDEAFNRLLALAPQQWQRVN</sequence>
<dbReference type="PANTHER" id="PTHR37402">
    <property type="entry name" value="GRAM DOMAIN-CONTAINING PROTEIN 4"/>
    <property type="match status" value="1"/>
</dbReference>
<dbReference type="STRING" id="1569628.A0A316UT32"/>
<dbReference type="AlphaFoldDB" id="A0A316UT32"/>
<feature type="transmembrane region" description="Helical" evidence="2">
    <location>
        <begin position="364"/>
        <end position="382"/>
    </location>
</feature>
<dbReference type="InterPro" id="IPR037847">
    <property type="entry name" value="GRAMDC4"/>
</dbReference>
<gene>
    <name evidence="3" type="ORF">BDZ90DRAFT_180563</name>
</gene>